<dbReference type="InterPro" id="IPR003660">
    <property type="entry name" value="HAMP_dom"/>
</dbReference>
<evidence type="ECO:0000256" key="5">
    <source>
        <dbReference type="ARBA" id="ARBA00022989"/>
    </source>
</evidence>
<evidence type="ECO:0000256" key="1">
    <source>
        <dbReference type="ARBA" id="ARBA00004651"/>
    </source>
</evidence>
<keyword evidence="7 9" id="KW-0807">Transducer</keyword>
<keyword evidence="5" id="KW-1133">Transmembrane helix</keyword>
<comment type="caution">
    <text evidence="13">The sequence shown here is derived from an EMBL/GenBank/DDBJ whole genome shotgun (WGS) entry which is preliminary data.</text>
</comment>
<dbReference type="OrthoDB" id="9760371at2"/>
<evidence type="ECO:0000256" key="9">
    <source>
        <dbReference type="PROSITE-ProRule" id="PRU00284"/>
    </source>
</evidence>
<dbReference type="CDD" id="cd12913">
    <property type="entry name" value="PDC1_MCP_like"/>
    <property type="match status" value="1"/>
</dbReference>
<reference evidence="13 14" key="1">
    <citation type="journal article" date="2011" name="J. Bacteriol.">
        <title>Draft genome sequence of Caloramator australicus strain RC3T, a thermoanaerobe from the Great Artesian Basin of Australia.</title>
        <authorList>
            <person name="Ogg C.D."/>
            <person name="Patel B.K.C."/>
        </authorList>
    </citation>
    <scope>NUCLEOTIDE SEQUENCE [LARGE SCALE GENOMIC DNA]</scope>
    <source>
        <strain evidence="13 14">RC3</strain>
    </source>
</reference>
<dbReference type="Pfam" id="PF02743">
    <property type="entry name" value="dCache_1"/>
    <property type="match status" value="1"/>
</dbReference>
<sequence length="660" mass="72284">MNFFKRMMLRQKLISIFILISVIPAIITTSITLFRSKALVESKVNNLTKQISDEKIAYIDTFIERIIGQIDSVIKSPDVYRRDNAKLLNILQNLQQSDENVIALYVGNSDKEMLIYPKIQLPEGYDPTSRPWYKDAVNSFGRAVITDPYEDAASKDVVITVAKAFKLSDGKTAVVAADISIDTIIKNMLKTKVGETGYTTLILDNGVVIAHPKKEMLFVNIAEKYDFGKKVVQMKNGNLKYNFNGEDKIMGFSHSKLTNWIAIATMNQSEYAKEFNNSLTQTAIILAIMAALTAILGLAFANRISNPLINIMHLMKRAEKGDMAIDVEVTSSDEVGRIQESFKNMIKAQREMIKKIKVSVEEVLGQSENLSATSEEMASSSQEVAKTMQQIAEGSSSQANDLQEIVSLMINLTNSIEGAYQQLQKVKDEAGNTSNKASAGKEEMDKLIKSIDDIRNAFELVVAKVNNLTSSVKEISNITSVITSISEQTNLLALNAAIEAARAGEAGRGFAVVADEVRKLAEESKKSTSEIAELVSSIQKDTEDVIKTSSSVENFIKSQTKAVENTVGAFGEILESVEGIVPLMEMVHRGMDEVVKSKDEILSKVEAVSAVTEENSAAAEEVAASSEELSASSQEVAATAEHLSSLASDLSKMVDVYKVE</sequence>
<name>I7LKG3_9CLOT</name>
<dbReference type="SMART" id="SM00304">
    <property type="entry name" value="HAMP"/>
    <property type="match status" value="1"/>
</dbReference>
<dbReference type="SUPFAM" id="SSF58104">
    <property type="entry name" value="Methyl-accepting chemotaxis protein (MCP) signaling domain"/>
    <property type="match status" value="1"/>
</dbReference>
<dbReference type="GO" id="GO:0007165">
    <property type="term" value="P:signal transduction"/>
    <property type="evidence" value="ECO:0007669"/>
    <property type="project" value="UniProtKB-KW"/>
</dbReference>
<dbReference type="PROSITE" id="PS50111">
    <property type="entry name" value="CHEMOTAXIS_TRANSDUC_2"/>
    <property type="match status" value="1"/>
</dbReference>
<evidence type="ECO:0000259" key="12">
    <source>
        <dbReference type="PROSITE" id="PS50885"/>
    </source>
</evidence>
<gene>
    <name evidence="13" type="ORF">CAAU_2349</name>
</gene>
<keyword evidence="14" id="KW-1185">Reference proteome</keyword>
<dbReference type="CDD" id="cd11386">
    <property type="entry name" value="MCP_signal"/>
    <property type="match status" value="1"/>
</dbReference>
<evidence type="ECO:0000256" key="3">
    <source>
        <dbReference type="ARBA" id="ARBA00022500"/>
    </source>
</evidence>
<dbReference type="InterPro" id="IPR029151">
    <property type="entry name" value="Sensor-like_sf"/>
</dbReference>
<dbReference type="Gene3D" id="1.10.8.500">
    <property type="entry name" value="HAMP domain in histidine kinase"/>
    <property type="match status" value="1"/>
</dbReference>
<dbReference type="eggNOG" id="COG0840">
    <property type="taxonomic scope" value="Bacteria"/>
</dbReference>
<dbReference type="RefSeq" id="WP_008909686.1">
    <property type="nucleotide sequence ID" value="NZ_CAKP01000124.1"/>
</dbReference>
<comment type="similarity">
    <text evidence="8">Belongs to the methyl-accepting chemotaxis (MCP) protein family.</text>
</comment>
<dbReference type="PROSITE" id="PS50885">
    <property type="entry name" value="HAMP"/>
    <property type="match status" value="1"/>
</dbReference>
<keyword evidence="4" id="KW-0812">Transmembrane</keyword>
<keyword evidence="2" id="KW-1003">Cell membrane</keyword>
<feature type="region of interest" description="Disordered" evidence="10">
    <location>
        <begin position="370"/>
        <end position="392"/>
    </location>
</feature>
<evidence type="ECO:0000256" key="8">
    <source>
        <dbReference type="ARBA" id="ARBA00029447"/>
    </source>
</evidence>
<feature type="domain" description="Methyl-accepting transducer" evidence="11">
    <location>
        <begin position="373"/>
        <end position="630"/>
    </location>
</feature>
<dbReference type="CDD" id="cd12912">
    <property type="entry name" value="PDC2_MCP_like"/>
    <property type="match status" value="1"/>
</dbReference>
<dbReference type="STRING" id="857293.CAAU_2349"/>
<keyword evidence="6" id="KW-0472">Membrane</keyword>
<dbReference type="AlphaFoldDB" id="I7LKG3"/>
<evidence type="ECO:0000259" key="11">
    <source>
        <dbReference type="PROSITE" id="PS50111"/>
    </source>
</evidence>
<dbReference type="PANTHER" id="PTHR32089">
    <property type="entry name" value="METHYL-ACCEPTING CHEMOTAXIS PROTEIN MCPB"/>
    <property type="match status" value="1"/>
</dbReference>
<dbReference type="EMBL" id="CAKP01000124">
    <property type="protein sequence ID" value="CCJ34433.1"/>
    <property type="molecule type" value="Genomic_DNA"/>
</dbReference>
<dbReference type="CDD" id="cd06225">
    <property type="entry name" value="HAMP"/>
    <property type="match status" value="1"/>
</dbReference>
<dbReference type="Gene3D" id="1.10.287.950">
    <property type="entry name" value="Methyl-accepting chemotaxis protein"/>
    <property type="match status" value="1"/>
</dbReference>
<dbReference type="GO" id="GO:0005886">
    <property type="term" value="C:plasma membrane"/>
    <property type="evidence" value="ECO:0007669"/>
    <property type="project" value="UniProtKB-SubCell"/>
</dbReference>
<evidence type="ECO:0000313" key="13">
    <source>
        <dbReference type="EMBL" id="CCJ34433.1"/>
    </source>
</evidence>
<organism evidence="13 14">
    <name type="scientific">Caloramator australicus RC3</name>
    <dbReference type="NCBI Taxonomy" id="857293"/>
    <lineage>
        <taxon>Bacteria</taxon>
        <taxon>Bacillati</taxon>
        <taxon>Bacillota</taxon>
        <taxon>Clostridia</taxon>
        <taxon>Eubacteriales</taxon>
        <taxon>Clostridiaceae</taxon>
        <taxon>Caloramator</taxon>
    </lineage>
</organism>
<evidence type="ECO:0000256" key="10">
    <source>
        <dbReference type="SAM" id="MobiDB-lite"/>
    </source>
</evidence>
<keyword evidence="3" id="KW-0145">Chemotaxis</keyword>
<dbReference type="GO" id="GO:0006935">
    <property type="term" value="P:chemotaxis"/>
    <property type="evidence" value="ECO:0007669"/>
    <property type="project" value="UniProtKB-KW"/>
</dbReference>
<proteinExistence type="inferred from homology"/>
<dbReference type="SUPFAM" id="SSF103190">
    <property type="entry name" value="Sensory domain-like"/>
    <property type="match status" value="1"/>
</dbReference>
<evidence type="ECO:0000256" key="6">
    <source>
        <dbReference type="ARBA" id="ARBA00023136"/>
    </source>
</evidence>
<dbReference type="Pfam" id="PF00015">
    <property type="entry name" value="MCPsignal"/>
    <property type="match status" value="1"/>
</dbReference>
<dbReference type="SMART" id="SM00283">
    <property type="entry name" value="MA"/>
    <property type="match status" value="1"/>
</dbReference>
<feature type="domain" description="HAMP" evidence="12">
    <location>
        <begin position="302"/>
        <end position="354"/>
    </location>
</feature>
<dbReference type="InterPro" id="IPR033479">
    <property type="entry name" value="dCache_1"/>
</dbReference>
<dbReference type="Gene3D" id="3.30.450.20">
    <property type="entry name" value="PAS domain"/>
    <property type="match status" value="2"/>
</dbReference>
<evidence type="ECO:0000256" key="2">
    <source>
        <dbReference type="ARBA" id="ARBA00022475"/>
    </source>
</evidence>
<accession>I7LKG3</accession>
<evidence type="ECO:0000313" key="14">
    <source>
        <dbReference type="Proteomes" id="UP000007652"/>
    </source>
</evidence>
<comment type="subcellular location">
    <subcellularLocation>
        <location evidence="1">Cell membrane</location>
        <topology evidence="1">Multi-pass membrane protein</topology>
    </subcellularLocation>
</comment>
<dbReference type="PANTHER" id="PTHR32089:SF112">
    <property type="entry name" value="LYSOZYME-LIKE PROTEIN-RELATED"/>
    <property type="match status" value="1"/>
</dbReference>
<evidence type="ECO:0000256" key="7">
    <source>
        <dbReference type="ARBA" id="ARBA00023224"/>
    </source>
</evidence>
<dbReference type="Pfam" id="PF00672">
    <property type="entry name" value="HAMP"/>
    <property type="match status" value="1"/>
</dbReference>
<protein>
    <submittedName>
        <fullName evidence="13">Methyl-accepting chemotaxis protein</fullName>
    </submittedName>
</protein>
<evidence type="ECO:0000256" key="4">
    <source>
        <dbReference type="ARBA" id="ARBA00022692"/>
    </source>
</evidence>
<dbReference type="Proteomes" id="UP000007652">
    <property type="component" value="Unassembled WGS sequence"/>
</dbReference>
<dbReference type="InterPro" id="IPR004089">
    <property type="entry name" value="MCPsignal_dom"/>
</dbReference>